<feature type="domain" description="RNase H type-1" evidence="1">
    <location>
        <begin position="99"/>
        <end position="160"/>
    </location>
</feature>
<feature type="non-terminal residue" evidence="2">
    <location>
        <position position="1"/>
    </location>
</feature>
<dbReference type="GO" id="GO:0003676">
    <property type="term" value="F:nucleic acid binding"/>
    <property type="evidence" value="ECO:0007669"/>
    <property type="project" value="InterPro"/>
</dbReference>
<name>A0A7J9CLG0_GOSGO</name>
<sequence>HLPNNKRVKPYAPPVSSSPEYRSWLDETFRVANEKSKKFLAITLWAIWLARNRLVHDGVRKTVNELVGFIFSYLCENKEISHIKVTTVPTPQQIWRPPDLDAFIAEARACEQAIWFAIDMGFCKVQMEGDSLTFIERLNSYIKDKSVLSTIVGDIKDYLKDAGDGGKDGRGGLDALGKECMI</sequence>
<evidence type="ECO:0000313" key="2">
    <source>
        <dbReference type="EMBL" id="MBA0749124.1"/>
    </source>
</evidence>
<evidence type="ECO:0000313" key="3">
    <source>
        <dbReference type="Proteomes" id="UP000593579"/>
    </source>
</evidence>
<dbReference type="EMBL" id="JABEZY010000011">
    <property type="protein sequence ID" value="MBA0749124.1"/>
    <property type="molecule type" value="Genomic_DNA"/>
</dbReference>
<dbReference type="AlphaFoldDB" id="A0A7J9CLG0"/>
<evidence type="ECO:0000259" key="1">
    <source>
        <dbReference type="Pfam" id="PF13456"/>
    </source>
</evidence>
<comment type="caution">
    <text evidence="2">The sequence shown here is derived from an EMBL/GenBank/DDBJ whole genome shotgun (WGS) entry which is preliminary data.</text>
</comment>
<dbReference type="Pfam" id="PF13456">
    <property type="entry name" value="RVT_3"/>
    <property type="match status" value="1"/>
</dbReference>
<organism evidence="2 3">
    <name type="scientific">Gossypium gossypioides</name>
    <name type="common">Mexican cotton</name>
    <name type="synonym">Selera gossypioides</name>
    <dbReference type="NCBI Taxonomy" id="34282"/>
    <lineage>
        <taxon>Eukaryota</taxon>
        <taxon>Viridiplantae</taxon>
        <taxon>Streptophyta</taxon>
        <taxon>Embryophyta</taxon>
        <taxon>Tracheophyta</taxon>
        <taxon>Spermatophyta</taxon>
        <taxon>Magnoliopsida</taxon>
        <taxon>eudicotyledons</taxon>
        <taxon>Gunneridae</taxon>
        <taxon>Pentapetalae</taxon>
        <taxon>rosids</taxon>
        <taxon>malvids</taxon>
        <taxon>Malvales</taxon>
        <taxon>Malvaceae</taxon>
        <taxon>Malvoideae</taxon>
        <taxon>Gossypium</taxon>
    </lineage>
</organism>
<dbReference type="GO" id="GO:0004523">
    <property type="term" value="F:RNA-DNA hybrid ribonuclease activity"/>
    <property type="evidence" value="ECO:0007669"/>
    <property type="project" value="InterPro"/>
</dbReference>
<keyword evidence="3" id="KW-1185">Reference proteome</keyword>
<proteinExistence type="predicted"/>
<feature type="non-terminal residue" evidence="2">
    <location>
        <position position="182"/>
    </location>
</feature>
<dbReference type="Proteomes" id="UP000593579">
    <property type="component" value="Unassembled WGS sequence"/>
</dbReference>
<gene>
    <name evidence="2" type="ORF">Gogos_003084</name>
</gene>
<dbReference type="OrthoDB" id="1717299at2759"/>
<protein>
    <recommendedName>
        <fullName evidence="1">RNase H type-1 domain-containing protein</fullName>
    </recommendedName>
</protein>
<dbReference type="InterPro" id="IPR002156">
    <property type="entry name" value="RNaseH_domain"/>
</dbReference>
<accession>A0A7J9CLG0</accession>
<reference evidence="2 3" key="1">
    <citation type="journal article" date="2019" name="Genome Biol. Evol.">
        <title>Insights into the evolution of the New World diploid cottons (Gossypium, subgenus Houzingenia) based on genome sequencing.</title>
        <authorList>
            <person name="Grover C.E."/>
            <person name="Arick M.A. 2nd"/>
            <person name="Thrash A."/>
            <person name="Conover J.L."/>
            <person name="Sanders W.S."/>
            <person name="Peterson D.G."/>
            <person name="Frelichowski J.E."/>
            <person name="Scheffler J.A."/>
            <person name="Scheffler B.E."/>
            <person name="Wendel J.F."/>
        </authorList>
    </citation>
    <scope>NUCLEOTIDE SEQUENCE [LARGE SCALE GENOMIC DNA]</scope>
    <source>
        <strain evidence="2">5</strain>
        <tissue evidence="2">Leaf</tissue>
    </source>
</reference>